<dbReference type="Gene3D" id="3.40.50.980">
    <property type="match status" value="2"/>
</dbReference>
<dbReference type="InterPro" id="IPR042099">
    <property type="entry name" value="ANL_N_sf"/>
</dbReference>
<evidence type="ECO:0000259" key="4">
    <source>
        <dbReference type="PROSITE" id="PS50075"/>
    </source>
</evidence>
<evidence type="ECO:0000313" key="5">
    <source>
        <dbReference type="EMBL" id="MBC9795254.1"/>
    </source>
</evidence>
<dbReference type="GO" id="GO:0005829">
    <property type="term" value="C:cytosol"/>
    <property type="evidence" value="ECO:0007669"/>
    <property type="project" value="TreeGrafter"/>
</dbReference>
<sequence length="2144" mass="243246">MIYKDFDIIAGKQLSRTAIVFGDRTISYEELKERSYRLAGVLQAAGVEKGGLTGVMLPSGIDLVTSLLAVLRSGGIYVPIDTNFSEGRMEQLFEQTPCKTVITSEEKLSEVRELIRVHNPEARHLVVLGGNGPVLLRYSAGEFIETGLPEAPFSEVDLQPDDSCYIFYTSGSTGRPKSILGVHKSLRHFIQWEMEEFSIGEGHRVSQLTHFTFDASLRDIFVPLCAGATLCIPPQEVRENSALLADWLEKSGITLVHAVPSLFRMLTKELSRQPASKRFDNLRYFLLSGEPLFAKDISNWQKACGDHVEIVNLYGPSETTMIKTFHRIKEVPSSPSGSIHAGQPIANTFIAILNKNNEICRIGETGEVYIRTPYMTRGYYNNPELTDQVFVQNPLAKDFKDIIYKTGDLGRYLKDRNVEILGRIDEQVKINGIRIEPGEVKKAVLELDGIDEAYVTARRHSDDLSDLVCYYMGKPRESRGIKAALRAKLNDYMIPAYFVHLEHLPLNTNGKINKKALPQPEEILFRNTIYEAPVSPVEKELDKIWQEVLQRDKIGRKASFFEMGGTSLKATQLVARIYKIFGMTLSIRDVFQHPVLGELALLIGTGEKENGKDIPPIGKQSEYEVSDGQRRLWVLTQFEGDISAYNMPGIFHFRGRLNKEALRRSFNSAIERHEILRTTFSAGDGHLKQYVHTAEEAGFDLEYTDLRKEDDPRGAAREIADKEALADFDLQSGPLLRARLLQLSEDAYTLVFNMHHIISDGWSVEVLIRDILAAYKAFCSGETYKVEPLRIQYKDYAAWQRMELQGEALEKHRRYWLTKLQGKLPVLELPADNPRPAVKTYNGASFEHTFNNARTREVEAWASLNGASLHMAILTAIYALFYRYTGQNDIILGTPSAGRIHKDLENQIGFYVNLLALRTTFEGADRFKDLLEKVKETTLGAYEHQVYPFDRLVEDVGVARELSRSPLFDVAVILHNTGLEHETVRLPEGLEVQRSEPGVTVSKYDMQLNFYRLEEGLYLNLEYNTDIFEEARMARMAGHLEKMMKNMVADETAAIASVDYLDKAEKEQLVYDWNNTLTPFPEDKTMHRLFEERAAVIPDHIAVVQGEDTLTYGQLNARANRLARFLLDRGVSNGDNIAIMTDRNVSMIVGMFGILKAGGAYVPIDPSYPADRQLYICDNSKVKVLLSDRYYEVMEELSDDILHILMEPGCFDTYEATDLDLPKSVTDLAYTIYTSGSTGRPKGVMIEHRSAVNLITWVNNTYDIGYDDRQLFITSMCFDLSVYDIFGTLAAGGAVIMATQEEVRDVHLLKKMMQEHRITFWDSVPTTMNHLITGLEDAGENYLQHDLKVVFMSGDWIPVDLPDRIRKFFPETRVISLGGATEGTVWSNFYPVEGKHRHWSSIPYGRPLANNFFYILDEYLNPVPQGVRGELFIGGIGVARGYANDPEKTANAFVKDPFRKELGGMMYRTGDLGCMSPDWQMEFLGRKDHQVKIRGFRVEIGEVNTTLAGHSEVKEAVVVAKGERNNIFLTAYYTAKSDIGATDLRKYMGGFLPDYMIPSYFVQMDNLPLNANGKIDYKALPEPELSGMREDDYKAPVTATEKKLGAIWKAILQVDNPGTDDDFFSIGGHSLTAMRVLSWIHRKFGVQLDLRTMFIHPTISTLAAVIDASVRRSNAIDRAPQSEYYELSHAQKRLWLAHQSEEKQTTYNIPLALELRGALHVDALVEAFRLLVDRHEILRTVFVIHEGRPYQKVMESDETTFKADHIDLSEEADRDVQAANYANAEVVCPFDLENGPLLRVKLIHLERENHLLLLTIHHIVSDAWSLGIMVNELMQCYEAFQNNRQPELPALDIQYKDYAHWHNSRLAGEYSKQHRDYWTGKFGGELLRLELPVDFNRPLTRTFNGNVHEWRFSDEVTSGLKQLAGENEASLHMLFTAAVNALLHRCTGQDDIIVGILVSGRGHHQLEDQLGFYVNTLPLRMQFTGETSFKALIARAKSILMEAFEHQEYPFDKLVDDLQVPRDKSRNPLFDVMVEYQNTDTRNLRQEEGPLSITGYKTDNKVSKYDLSYRFFEDNGNIRLLLEYNTDLFREGTIAAMAERMETLLKAVCHCSDTKIADIGLGEQDVFIGADTEKSIEGSFDFEF</sequence>
<dbReference type="InterPro" id="IPR045851">
    <property type="entry name" value="AMP-bd_C_sf"/>
</dbReference>
<dbReference type="GO" id="GO:0043041">
    <property type="term" value="P:amino acid activation for nonribosomal peptide biosynthetic process"/>
    <property type="evidence" value="ECO:0007669"/>
    <property type="project" value="TreeGrafter"/>
</dbReference>
<organism evidence="5 6">
    <name type="scientific">Sinomicrobium weinanense</name>
    <dbReference type="NCBI Taxonomy" id="2842200"/>
    <lineage>
        <taxon>Bacteria</taxon>
        <taxon>Pseudomonadati</taxon>
        <taxon>Bacteroidota</taxon>
        <taxon>Flavobacteriia</taxon>
        <taxon>Flavobacteriales</taxon>
        <taxon>Flavobacteriaceae</taxon>
        <taxon>Sinomicrobium</taxon>
    </lineage>
</organism>
<dbReference type="InterPro" id="IPR006162">
    <property type="entry name" value="Ppantetheine_attach_site"/>
</dbReference>
<dbReference type="NCBIfam" id="TIGR01733">
    <property type="entry name" value="AA-adenyl-dom"/>
    <property type="match status" value="2"/>
</dbReference>
<dbReference type="InterPro" id="IPR020806">
    <property type="entry name" value="PKS_PP-bd"/>
</dbReference>
<dbReference type="InterPro" id="IPR025110">
    <property type="entry name" value="AMP-bd_C"/>
</dbReference>
<keyword evidence="3" id="KW-0597">Phosphoprotein</keyword>
<dbReference type="SUPFAM" id="SSF52777">
    <property type="entry name" value="CoA-dependent acyltransferases"/>
    <property type="match status" value="4"/>
</dbReference>
<dbReference type="FunFam" id="1.10.1200.10:FF:000005">
    <property type="entry name" value="Nonribosomal peptide synthetase 1"/>
    <property type="match status" value="2"/>
</dbReference>
<evidence type="ECO:0000256" key="1">
    <source>
        <dbReference type="ARBA" id="ARBA00001957"/>
    </source>
</evidence>
<dbReference type="CDD" id="cd05930">
    <property type="entry name" value="A_NRPS"/>
    <property type="match status" value="1"/>
</dbReference>
<dbReference type="Gene3D" id="3.30.559.30">
    <property type="entry name" value="Nonribosomal peptide synthetase, condensation domain"/>
    <property type="match status" value="2"/>
</dbReference>
<comment type="caution">
    <text evidence="5">The sequence shown here is derived from an EMBL/GenBank/DDBJ whole genome shotgun (WGS) entry which is preliminary data.</text>
</comment>
<dbReference type="SMART" id="SM00823">
    <property type="entry name" value="PKS_PP"/>
    <property type="match status" value="2"/>
</dbReference>
<dbReference type="FunFam" id="3.40.50.12780:FF:000012">
    <property type="entry name" value="Non-ribosomal peptide synthetase"/>
    <property type="match status" value="1"/>
</dbReference>
<dbReference type="NCBIfam" id="NF003417">
    <property type="entry name" value="PRK04813.1"/>
    <property type="match status" value="2"/>
</dbReference>
<dbReference type="FunFam" id="3.30.559.10:FF:000012">
    <property type="entry name" value="Non-ribosomal peptide synthetase"/>
    <property type="match status" value="1"/>
</dbReference>
<dbReference type="Proteomes" id="UP000653730">
    <property type="component" value="Unassembled WGS sequence"/>
</dbReference>
<evidence type="ECO:0000256" key="2">
    <source>
        <dbReference type="ARBA" id="ARBA00022450"/>
    </source>
</evidence>
<dbReference type="PANTHER" id="PTHR45527">
    <property type="entry name" value="NONRIBOSOMAL PEPTIDE SYNTHETASE"/>
    <property type="match status" value="1"/>
</dbReference>
<keyword evidence="2" id="KW-0596">Phosphopantetheine</keyword>
<accession>A0A926JQ38</accession>
<evidence type="ECO:0000313" key="6">
    <source>
        <dbReference type="Proteomes" id="UP000653730"/>
    </source>
</evidence>
<dbReference type="InterPro" id="IPR036736">
    <property type="entry name" value="ACP-like_sf"/>
</dbReference>
<feature type="domain" description="Carrier" evidence="4">
    <location>
        <begin position="1595"/>
        <end position="1670"/>
    </location>
</feature>
<dbReference type="InterPro" id="IPR009081">
    <property type="entry name" value="PP-bd_ACP"/>
</dbReference>
<dbReference type="PROSITE" id="PS50075">
    <property type="entry name" value="CARRIER"/>
    <property type="match status" value="2"/>
</dbReference>
<dbReference type="InterPro" id="IPR010071">
    <property type="entry name" value="AA_adenyl_dom"/>
</dbReference>
<dbReference type="Gene3D" id="2.30.38.10">
    <property type="entry name" value="Luciferase, Domain 3"/>
    <property type="match status" value="1"/>
</dbReference>
<dbReference type="PROSITE" id="PS00455">
    <property type="entry name" value="AMP_BINDING"/>
    <property type="match status" value="1"/>
</dbReference>
<dbReference type="Gene3D" id="3.30.559.10">
    <property type="entry name" value="Chloramphenicol acetyltransferase-like domain"/>
    <property type="match status" value="2"/>
</dbReference>
<dbReference type="SUPFAM" id="SSF56801">
    <property type="entry name" value="Acetyl-CoA synthetase-like"/>
    <property type="match status" value="2"/>
</dbReference>
<gene>
    <name evidence="5" type="ORF">IBL28_04695</name>
</gene>
<dbReference type="Gene3D" id="3.30.300.30">
    <property type="match status" value="2"/>
</dbReference>
<dbReference type="InterPro" id="IPR023213">
    <property type="entry name" value="CAT-like_dom_sf"/>
</dbReference>
<dbReference type="EMBL" id="JACVDC010000008">
    <property type="protein sequence ID" value="MBC9795254.1"/>
    <property type="molecule type" value="Genomic_DNA"/>
</dbReference>
<protein>
    <submittedName>
        <fullName evidence="5">Amino acid adenylation domain-containing protein</fullName>
    </submittedName>
</protein>
<reference evidence="5 6" key="1">
    <citation type="submission" date="2020-09" db="EMBL/GenBank/DDBJ databases">
        <title>Sinomicrobium weinanense sp. nov., a halophilic bacteria isolated from saline-alkali soil.</title>
        <authorList>
            <person name="Wu P."/>
            <person name="Ren H."/>
            <person name="Mei Y."/>
            <person name="Liang Y."/>
            <person name="Chen Z."/>
        </authorList>
    </citation>
    <scope>NUCLEOTIDE SEQUENCE [LARGE SCALE GENOMIC DNA]</scope>
    <source>
        <strain evidence="5 6">FJxs</strain>
    </source>
</reference>
<dbReference type="GO" id="GO:0031177">
    <property type="term" value="F:phosphopantetheine binding"/>
    <property type="evidence" value="ECO:0007669"/>
    <property type="project" value="InterPro"/>
</dbReference>
<dbReference type="CDD" id="cd19531">
    <property type="entry name" value="LCL_NRPS-like"/>
    <property type="match status" value="2"/>
</dbReference>
<evidence type="ECO:0000256" key="3">
    <source>
        <dbReference type="ARBA" id="ARBA00022553"/>
    </source>
</evidence>
<dbReference type="GO" id="GO:0044550">
    <property type="term" value="P:secondary metabolite biosynthetic process"/>
    <property type="evidence" value="ECO:0007669"/>
    <property type="project" value="TreeGrafter"/>
</dbReference>
<dbReference type="PROSITE" id="PS00012">
    <property type="entry name" value="PHOSPHOPANTETHEINE"/>
    <property type="match status" value="1"/>
</dbReference>
<comment type="cofactor">
    <cofactor evidence="1">
        <name>pantetheine 4'-phosphate</name>
        <dbReference type="ChEBI" id="CHEBI:47942"/>
    </cofactor>
</comment>
<dbReference type="Gene3D" id="3.40.50.12780">
    <property type="entry name" value="N-terminal domain of ligase-like"/>
    <property type="match status" value="1"/>
</dbReference>
<dbReference type="Pfam" id="PF00501">
    <property type="entry name" value="AMP-binding"/>
    <property type="match status" value="2"/>
</dbReference>
<dbReference type="RefSeq" id="WP_187964410.1">
    <property type="nucleotide sequence ID" value="NZ_JACVDC010000008.1"/>
</dbReference>
<dbReference type="FunFam" id="3.40.50.980:FF:000001">
    <property type="entry name" value="Non-ribosomal peptide synthetase"/>
    <property type="match status" value="1"/>
</dbReference>
<dbReference type="Pfam" id="PF00550">
    <property type="entry name" value="PP-binding"/>
    <property type="match status" value="2"/>
</dbReference>
<dbReference type="InterPro" id="IPR020845">
    <property type="entry name" value="AMP-binding_CS"/>
</dbReference>
<name>A0A926JQ38_9FLAO</name>
<dbReference type="Gene3D" id="1.10.1200.10">
    <property type="entry name" value="ACP-like"/>
    <property type="match status" value="2"/>
</dbReference>
<dbReference type="GO" id="GO:0003824">
    <property type="term" value="F:catalytic activity"/>
    <property type="evidence" value="ECO:0007669"/>
    <property type="project" value="InterPro"/>
</dbReference>
<dbReference type="PANTHER" id="PTHR45527:SF1">
    <property type="entry name" value="FATTY ACID SYNTHASE"/>
    <property type="match status" value="1"/>
</dbReference>
<dbReference type="Pfam" id="PF00668">
    <property type="entry name" value="Condensation"/>
    <property type="match status" value="2"/>
</dbReference>
<dbReference type="Pfam" id="PF13193">
    <property type="entry name" value="AMP-binding_C"/>
    <property type="match status" value="1"/>
</dbReference>
<dbReference type="SUPFAM" id="SSF47336">
    <property type="entry name" value="ACP-like"/>
    <property type="match status" value="2"/>
</dbReference>
<feature type="domain" description="Carrier" evidence="4">
    <location>
        <begin position="532"/>
        <end position="607"/>
    </location>
</feature>
<keyword evidence="6" id="KW-1185">Reference proteome</keyword>
<dbReference type="InterPro" id="IPR001242">
    <property type="entry name" value="Condensation_dom"/>
</dbReference>
<proteinExistence type="predicted"/>
<dbReference type="InterPro" id="IPR000873">
    <property type="entry name" value="AMP-dep_synth/lig_dom"/>
</dbReference>